<name>A0ABR2H5V8_9EUKA</name>
<dbReference type="InterPro" id="IPR004843">
    <property type="entry name" value="Calcineurin-like_PHP"/>
</dbReference>
<comment type="catalytic activity">
    <reaction evidence="7 8">
        <text>O-phospho-L-threonyl-[protein] + H2O = L-threonyl-[protein] + phosphate</text>
        <dbReference type="Rhea" id="RHEA:47004"/>
        <dbReference type="Rhea" id="RHEA-COMP:11060"/>
        <dbReference type="Rhea" id="RHEA-COMP:11605"/>
        <dbReference type="ChEBI" id="CHEBI:15377"/>
        <dbReference type="ChEBI" id="CHEBI:30013"/>
        <dbReference type="ChEBI" id="CHEBI:43474"/>
        <dbReference type="ChEBI" id="CHEBI:61977"/>
        <dbReference type="EC" id="3.1.3.16"/>
    </reaction>
</comment>
<gene>
    <name evidence="11" type="ORF">M9Y10_027244</name>
</gene>
<evidence type="ECO:0000313" key="12">
    <source>
        <dbReference type="Proteomes" id="UP001470230"/>
    </source>
</evidence>
<comment type="catalytic activity">
    <reaction evidence="6">
        <text>O-phospho-L-seryl-[protein] + H2O = L-seryl-[protein] + phosphate</text>
        <dbReference type="Rhea" id="RHEA:20629"/>
        <dbReference type="Rhea" id="RHEA-COMP:9863"/>
        <dbReference type="Rhea" id="RHEA-COMP:11604"/>
        <dbReference type="ChEBI" id="CHEBI:15377"/>
        <dbReference type="ChEBI" id="CHEBI:29999"/>
        <dbReference type="ChEBI" id="CHEBI:43474"/>
        <dbReference type="ChEBI" id="CHEBI:83421"/>
        <dbReference type="EC" id="3.1.3.16"/>
    </reaction>
</comment>
<evidence type="ECO:0000256" key="8">
    <source>
        <dbReference type="RuleBase" id="RU004273"/>
    </source>
</evidence>
<evidence type="ECO:0000256" key="9">
    <source>
        <dbReference type="SAM" id="Phobius"/>
    </source>
</evidence>
<dbReference type="Proteomes" id="UP001470230">
    <property type="component" value="Unassembled WGS sequence"/>
</dbReference>
<keyword evidence="5" id="KW-0464">Manganese</keyword>
<dbReference type="Pfam" id="PF00149">
    <property type="entry name" value="Metallophos"/>
    <property type="match status" value="1"/>
</dbReference>
<dbReference type="EC" id="3.1.3.16" evidence="8"/>
<protein>
    <recommendedName>
        <fullName evidence="8">Serine/threonine-protein phosphatase</fullName>
        <ecNumber evidence="8">3.1.3.16</ecNumber>
    </recommendedName>
</protein>
<keyword evidence="12" id="KW-1185">Reference proteome</keyword>
<dbReference type="InterPro" id="IPR050341">
    <property type="entry name" value="PP1_catalytic_subunit"/>
</dbReference>
<dbReference type="PANTHER" id="PTHR11668:SF300">
    <property type="entry name" value="SERINE_THREONINE-PROTEIN PHOSPHATASE"/>
    <property type="match status" value="1"/>
</dbReference>
<feature type="transmembrane region" description="Helical" evidence="9">
    <location>
        <begin position="110"/>
        <end position="134"/>
    </location>
</feature>
<keyword evidence="9" id="KW-0812">Transmembrane</keyword>
<dbReference type="InterPro" id="IPR006186">
    <property type="entry name" value="Ser/Thr-sp_prot-phosphatase"/>
</dbReference>
<dbReference type="InterPro" id="IPR029052">
    <property type="entry name" value="Metallo-depent_PP-like"/>
</dbReference>
<comment type="similarity">
    <text evidence="8">Belongs to the PPP phosphatase family.</text>
</comment>
<evidence type="ECO:0000259" key="10">
    <source>
        <dbReference type="PROSITE" id="PS00125"/>
    </source>
</evidence>
<dbReference type="SUPFAM" id="SSF56300">
    <property type="entry name" value="Metallo-dependent phosphatases"/>
    <property type="match status" value="1"/>
</dbReference>
<dbReference type="PRINTS" id="PR00114">
    <property type="entry name" value="STPHPHTASE"/>
</dbReference>
<dbReference type="PROSITE" id="PS00125">
    <property type="entry name" value="SER_THR_PHOSPHATASE"/>
    <property type="match status" value="1"/>
</dbReference>
<evidence type="ECO:0000256" key="7">
    <source>
        <dbReference type="ARBA" id="ARBA00048336"/>
    </source>
</evidence>
<keyword evidence="2" id="KW-0479">Metal-binding</keyword>
<accession>A0ABR2H5V8</accession>
<dbReference type="EMBL" id="JAPFFF010000041">
    <property type="protein sequence ID" value="KAK8841619.1"/>
    <property type="molecule type" value="Genomic_DNA"/>
</dbReference>
<dbReference type="SMART" id="SM00156">
    <property type="entry name" value="PP2Ac"/>
    <property type="match status" value="1"/>
</dbReference>
<evidence type="ECO:0000256" key="1">
    <source>
        <dbReference type="ARBA" id="ARBA00001936"/>
    </source>
</evidence>
<evidence type="ECO:0000256" key="2">
    <source>
        <dbReference type="ARBA" id="ARBA00022723"/>
    </source>
</evidence>
<evidence type="ECO:0000256" key="4">
    <source>
        <dbReference type="ARBA" id="ARBA00022912"/>
    </source>
</evidence>
<evidence type="ECO:0000313" key="11">
    <source>
        <dbReference type="EMBL" id="KAK8841619.1"/>
    </source>
</evidence>
<comment type="caution">
    <text evidence="11">The sequence shown here is derived from an EMBL/GenBank/DDBJ whole genome shotgun (WGS) entry which is preliminary data.</text>
</comment>
<comment type="cofactor">
    <cofactor evidence="1">
        <name>Mn(2+)</name>
        <dbReference type="ChEBI" id="CHEBI:29035"/>
    </cofactor>
</comment>
<keyword evidence="9" id="KW-1133">Transmembrane helix</keyword>
<dbReference type="Gene3D" id="3.60.21.10">
    <property type="match status" value="1"/>
</dbReference>
<dbReference type="PANTHER" id="PTHR11668">
    <property type="entry name" value="SERINE/THREONINE PROTEIN PHOSPHATASE"/>
    <property type="match status" value="1"/>
</dbReference>
<keyword evidence="3 8" id="KW-0378">Hydrolase</keyword>
<reference evidence="11 12" key="1">
    <citation type="submission" date="2024-04" db="EMBL/GenBank/DDBJ databases">
        <title>Tritrichomonas musculus Genome.</title>
        <authorList>
            <person name="Alves-Ferreira E."/>
            <person name="Grigg M."/>
            <person name="Lorenzi H."/>
            <person name="Galac M."/>
        </authorList>
    </citation>
    <scope>NUCLEOTIDE SEQUENCE [LARGE SCALE GENOMIC DNA]</scope>
    <source>
        <strain evidence="11 12">EAF2021</strain>
    </source>
</reference>
<feature type="domain" description="Serine/threonine specific protein phosphatases" evidence="10">
    <location>
        <begin position="255"/>
        <end position="260"/>
    </location>
</feature>
<sequence length="431" mass="49992">MLIYILLQFYSFSPQNSQYYNQQFSLSNDINLLGKNHCFLLGMNSTNDTVCHKNDYDNQEMYYYYYINSDLKCMKSEELKIDFKEQIQFEILKDNCEQFFKTLFYNLKSFIITFQIQIYAISILMIPIILVFLAKMNEKIDKSNRLNLPQFVDSIMHSKECINFSKSYVKWLCRKVQPLFLSEPSLLELESPVCICGDIHGQLCDLLHAFEKGGEPPKTTYLFLGDYVDRGEDSVDVICLLFGLKLLYPDNVYLLRGNHESPEINQVFGFADECERKLNYSLWHLFNDVFDTLPIGAVVGKQFFCVHGGLSPYLENLNDVKNIVRPCPVFNDALTSDLLWTDPNPKIEGWGPNPRGETKSWGHDVAECFLKQNNLKCIVRGHQMAFKGFNFPFGPFSNTVTVFTASKYGRNLNQAAIMLIDDQNEFSFIRW</sequence>
<keyword evidence="4" id="KW-0904">Protein phosphatase</keyword>
<evidence type="ECO:0000256" key="6">
    <source>
        <dbReference type="ARBA" id="ARBA00047761"/>
    </source>
</evidence>
<keyword evidence="9" id="KW-0472">Membrane</keyword>
<evidence type="ECO:0000256" key="3">
    <source>
        <dbReference type="ARBA" id="ARBA00022801"/>
    </source>
</evidence>
<evidence type="ECO:0000256" key="5">
    <source>
        <dbReference type="ARBA" id="ARBA00023211"/>
    </source>
</evidence>
<organism evidence="11 12">
    <name type="scientific">Tritrichomonas musculus</name>
    <dbReference type="NCBI Taxonomy" id="1915356"/>
    <lineage>
        <taxon>Eukaryota</taxon>
        <taxon>Metamonada</taxon>
        <taxon>Parabasalia</taxon>
        <taxon>Tritrichomonadida</taxon>
        <taxon>Tritrichomonadidae</taxon>
        <taxon>Tritrichomonas</taxon>
    </lineage>
</organism>
<proteinExistence type="inferred from homology"/>